<feature type="transmembrane region" description="Helical" evidence="2">
    <location>
        <begin position="89"/>
        <end position="109"/>
    </location>
</feature>
<keyword evidence="2" id="KW-0472">Membrane</keyword>
<dbReference type="EMBL" id="JACMSC010000005">
    <property type="protein sequence ID" value="KAG6522859.1"/>
    <property type="molecule type" value="Genomic_DNA"/>
</dbReference>
<evidence type="ECO:0000256" key="1">
    <source>
        <dbReference type="ARBA" id="ARBA00009995"/>
    </source>
</evidence>
<accession>A0A8J5HAL1</accession>
<dbReference type="GO" id="GO:0080044">
    <property type="term" value="F:quercetin 7-O-glucosyltransferase activity"/>
    <property type="evidence" value="ECO:0007669"/>
    <property type="project" value="TreeGrafter"/>
</dbReference>
<dbReference type="Gene3D" id="3.40.50.2000">
    <property type="entry name" value="Glycogen Phosphorylase B"/>
    <property type="match status" value="1"/>
</dbReference>
<dbReference type="PANTHER" id="PTHR11926:SF1412">
    <property type="entry name" value="UDP-GLYCOSYLTRANSFERASE 83A1-LIKE"/>
    <property type="match status" value="1"/>
</dbReference>
<gene>
    <name evidence="3" type="ORF">ZIOFF_020014</name>
</gene>
<dbReference type="SUPFAM" id="SSF53756">
    <property type="entry name" value="UDP-Glycosyltransferase/glycogen phosphorylase"/>
    <property type="match status" value="1"/>
</dbReference>
<comment type="caution">
    <text evidence="3">The sequence shown here is derived from an EMBL/GenBank/DDBJ whole genome shotgun (WGS) entry which is preliminary data.</text>
</comment>
<reference evidence="3 4" key="1">
    <citation type="submission" date="2020-08" db="EMBL/GenBank/DDBJ databases">
        <title>Plant Genome Project.</title>
        <authorList>
            <person name="Zhang R.-G."/>
        </authorList>
    </citation>
    <scope>NUCLEOTIDE SEQUENCE [LARGE SCALE GENOMIC DNA]</scope>
    <source>
        <tissue evidence="3">Rhizome</tissue>
    </source>
</reference>
<organism evidence="3 4">
    <name type="scientific">Zingiber officinale</name>
    <name type="common">Ginger</name>
    <name type="synonym">Amomum zingiber</name>
    <dbReference type="NCBI Taxonomy" id="94328"/>
    <lineage>
        <taxon>Eukaryota</taxon>
        <taxon>Viridiplantae</taxon>
        <taxon>Streptophyta</taxon>
        <taxon>Embryophyta</taxon>
        <taxon>Tracheophyta</taxon>
        <taxon>Spermatophyta</taxon>
        <taxon>Magnoliopsida</taxon>
        <taxon>Liliopsida</taxon>
        <taxon>Zingiberales</taxon>
        <taxon>Zingiberaceae</taxon>
        <taxon>Zingiber</taxon>
    </lineage>
</organism>
<proteinExistence type="inferred from homology"/>
<dbReference type="Proteomes" id="UP000734854">
    <property type="component" value="Unassembled WGS sequence"/>
</dbReference>
<keyword evidence="2" id="KW-0812">Transmembrane</keyword>
<protein>
    <submittedName>
        <fullName evidence="3">Uncharacterized protein</fullName>
    </submittedName>
</protein>
<evidence type="ECO:0000256" key="2">
    <source>
        <dbReference type="SAM" id="Phobius"/>
    </source>
</evidence>
<dbReference type="GO" id="GO:0080043">
    <property type="term" value="F:quercetin 3-O-glucosyltransferase activity"/>
    <property type="evidence" value="ECO:0007669"/>
    <property type="project" value="TreeGrafter"/>
</dbReference>
<evidence type="ECO:0000313" key="4">
    <source>
        <dbReference type="Proteomes" id="UP000734854"/>
    </source>
</evidence>
<keyword evidence="2" id="KW-1133">Transmembrane helix</keyword>
<sequence length="227" mass="25675">MELFHYLVDHDFKVTFVNTKFNHKRVIIALSAENTMPQLALVSVPDGLGEEDDRNDLSNETGDPMTCMLVDEGMECAIELGRKKGLRSVVFWPVTTLMLATIMSITELISRGLGPGMPFIDAAHLIWNLIGDERSRETIFNYFLNNIRVLDVVDFIICNSFKELEEPTFSYAPKILPIGPLATSLRPSQAMGYFRPEDATCLSWLYEHPSIFVVYMSFGSLTILGRR</sequence>
<dbReference type="AlphaFoldDB" id="A0A8J5HAL1"/>
<dbReference type="PANTHER" id="PTHR11926">
    <property type="entry name" value="GLUCOSYL/GLUCURONOSYL TRANSFERASES"/>
    <property type="match status" value="1"/>
</dbReference>
<keyword evidence="4" id="KW-1185">Reference proteome</keyword>
<comment type="similarity">
    <text evidence="1">Belongs to the UDP-glycosyltransferase family.</text>
</comment>
<name>A0A8J5HAL1_ZINOF</name>
<evidence type="ECO:0000313" key="3">
    <source>
        <dbReference type="EMBL" id="KAG6522859.1"/>
    </source>
</evidence>